<name>A0A6A1VI69_9ROSI</name>
<evidence type="ECO:0000256" key="1">
    <source>
        <dbReference type="SAM" id="MobiDB-lite"/>
    </source>
</evidence>
<dbReference type="Proteomes" id="UP000516437">
    <property type="component" value="Chromosome 5"/>
</dbReference>
<protein>
    <submittedName>
        <fullName evidence="2">Uncharacterized protein</fullName>
    </submittedName>
</protein>
<accession>A0A6A1VI69</accession>
<comment type="caution">
    <text evidence="2">The sequence shown here is derived from an EMBL/GenBank/DDBJ whole genome shotgun (WGS) entry which is preliminary data.</text>
</comment>
<feature type="compositionally biased region" description="Polar residues" evidence="1">
    <location>
        <begin position="10"/>
        <end position="30"/>
    </location>
</feature>
<evidence type="ECO:0000313" key="3">
    <source>
        <dbReference type="Proteomes" id="UP000516437"/>
    </source>
</evidence>
<evidence type="ECO:0000313" key="2">
    <source>
        <dbReference type="EMBL" id="KAB1212393.1"/>
    </source>
</evidence>
<sequence>MAIGGKRQRSALTISSNHVETSQPTQSTPGTAPRVSDETPLNSPPLAQSSVAYREAVNSIMNEAFKNHKAKLHKHFKKFGIMDVIAFAEHSRINTNNRAKLKVHHTGGSRPFVWHRKKLEVLAASGSLIEVSFQKAAICCTAMHRGAALATMSYLSYDCDYLVLTIGVEVTTQPHVCGKRKS</sequence>
<dbReference type="OrthoDB" id="435593at2759"/>
<keyword evidence="3" id="KW-1185">Reference proteome</keyword>
<gene>
    <name evidence="2" type="ORF">CJ030_MR5G020700</name>
</gene>
<proteinExistence type="predicted"/>
<organism evidence="2 3">
    <name type="scientific">Morella rubra</name>
    <name type="common">Chinese bayberry</name>
    <dbReference type="NCBI Taxonomy" id="262757"/>
    <lineage>
        <taxon>Eukaryota</taxon>
        <taxon>Viridiplantae</taxon>
        <taxon>Streptophyta</taxon>
        <taxon>Embryophyta</taxon>
        <taxon>Tracheophyta</taxon>
        <taxon>Spermatophyta</taxon>
        <taxon>Magnoliopsida</taxon>
        <taxon>eudicotyledons</taxon>
        <taxon>Gunneridae</taxon>
        <taxon>Pentapetalae</taxon>
        <taxon>rosids</taxon>
        <taxon>fabids</taxon>
        <taxon>Fagales</taxon>
        <taxon>Myricaceae</taxon>
        <taxon>Morella</taxon>
    </lineage>
</organism>
<dbReference type="EMBL" id="RXIC02000023">
    <property type="protein sequence ID" value="KAB1212393.1"/>
    <property type="molecule type" value="Genomic_DNA"/>
</dbReference>
<dbReference type="AlphaFoldDB" id="A0A6A1VI69"/>
<feature type="region of interest" description="Disordered" evidence="1">
    <location>
        <begin position="1"/>
        <end position="46"/>
    </location>
</feature>
<reference evidence="2 3" key="1">
    <citation type="journal article" date="2019" name="Plant Biotechnol. J.">
        <title>The red bayberry genome and genetic basis of sex determination.</title>
        <authorList>
            <person name="Jia H.M."/>
            <person name="Jia H.J."/>
            <person name="Cai Q.L."/>
            <person name="Wang Y."/>
            <person name="Zhao H.B."/>
            <person name="Yang W.F."/>
            <person name="Wang G.Y."/>
            <person name="Li Y.H."/>
            <person name="Zhan D.L."/>
            <person name="Shen Y.T."/>
            <person name="Niu Q.F."/>
            <person name="Chang L."/>
            <person name="Qiu J."/>
            <person name="Zhao L."/>
            <person name="Xie H.B."/>
            <person name="Fu W.Y."/>
            <person name="Jin J."/>
            <person name="Li X.W."/>
            <person name="Jiao Y."/>
            <person name="Zhou C.C."/>
            <person name="Tu T."/>
            <person name="Chai C.Y."/>
            <person name="Gao J.L."/>
            <person name="Fan L.J."/>
            <person name="van de Weg E."/>
            <person name="Wang J.Y."/>
            <person name="Gao Z.S."/>
        </authorList>
    </citation>
    <scope>NUCLEOTIDE SEQUENCE [LARGE SCALE GENOMIC DNA]</scope>
    <source>
        <tissue evidence="2">Leaves</tissue>
    </source>
</reference>